<dbReference type="Proteomes" id="UP001626536">
    <property type="component" value="Chromosome"/>
</dbReference>
<feature type="transmembrane region" description="Helical" evidence="1">
    <location>
        <begin position="14"/>
        <end position="34"/>
    </location>
</feature>
<evidence type="ECO:0000313" key="2">
    <source>
        <dbReference type="EMBL" id="WOJ88718.1"/>
    </source>
</evidence>
<proteinExistence type="predicted"/>
<keyword evidence="1" id="KW-1133">Transmembrane helix</keyword>
<dbReference type="RefSeq" id="WP_407338156.1">
    <property type="nucleotide sequence ID" value="NZ_CP136862.1"/>
</dbReference>
<evidence type="ECO:0000256" key="1">
    <source>
        <dbReference type="SAM" id="Phobius"/>
    </source>
</evidence>
<evidence type="ECO:0000313" key="3">
    <source>
        <dbReference type="Proteomes" id="UP001626536"/>
    </source>
</evidence>
<keyword evidence="1" id="KW-0812">Transmembrane</keyword>
<dbReference type="EMBL" id="CP136862">
    <property type="protein sequence ID" value="WOJ88718.1"/>
    <property type="molecule type" value="Genomic_DNA"/>
</dbReference>
<name>A0ABZ0HQ86_9HYPH</name>
<protein>
    <submittedName>
        <fullName evidence="2">Uncharacterized protein</fullName>
    </submittedName>
</protein>
<reference evidence="2 3" key="1">
    <citation type="submission" date="2023-10" db="EMBL/GenBank/DDBJ databases">
        <title>Novel methanotroph of the genus Methylocapsa from a subarctic wetland.</title>
        <authorList>
            <person name="Belova S.E."/>
            <person name="Oshkin I.Y."/>
            <person name="Miroshnikov K."/>
            <person name="Dedysh S.N."/>
        </authorList>
    </citation>
    <scope>NUCLEOTIDE SEQUENCE [LARGE SCALE GENOMIC DNA]</scope>
    <source>
        <strain evidence="2 3">RX1</strain>
    </source>
</reference>
<accession>A0ABZ0HQ86</accession>
<keyword evidence="1" id="KW-0472">Membrane</keyword>
<sequence>MSSKSLQPDKPKRIPLELMVLGICVLSIFFLNNFSLTRETSLHSNATVNVPIVGEWQATDGHSSIVFRADRTIGVSSAGRSEPAASEPGAYTLGSNGTLRLALDNGKNYWATLLEAYPNRFDLIDAETGGVTAFERATP</sequence>
<organism evidence="2 3">
    <name type="scientific">Methylocapsa polymorpha</name>
    <dbReference type="NCBI Taxonomy" id="3080828"/>
    <lineage>
        <taxon>Bacteria</taxon>
        <taxon>Pseudomonadati</taxon>
        <taxon>Pseudomonadota</taxon>
        <taxon>Alphaproteobacteria</taxon>
        <taxon>Hyphomicrobiales</taxon>
        <taxon>Beijerinckiaceae</taxon>
        <taxon>Methylocapsa</taxon>
    </lineage>
</organism>
<keyword evidence="3" id="KW-1185">Reference proteome</keyword>
<gene>
    <name evidence="2" type="ORF">RZS28_12950</name>
</gene>